<gene>
    <name evidence="4" type="primary">UGT73Z3</name>
</gene>
<dbReference type="AlphaFoldDB" id="I2BH51"/>
<dbReference type="Pfam" id="PF00201">
    <property type="entry name" value="UDPGT"/>
    <property type="match status" value="1"/>
</dbReference>
<dbReference type="CDD" id="cd03784">
    <property type="entry name" value="GT1_Gtf-like"/>
    <property type="match status" value="1"/>
</dbReference>
<dbReference type="GO" id="GO:0035251">
    <property type="term" value="F:UDP-glucosyltransferase activity"/>
    <property type="evidence" value="ECO:0007669"/>
    <property type="project" value="TreeGrafter"/>
</dbReference>
<accession>I2BH51</accession>
<keyword evidence="2" id="KW-0328">Glycosyltransferase</keyword>
<protein>
    <submittedName>
        <fullName evidence="4">UDP-glycosyltransferase 1</fullName>
    </submittedName>
</protein>
<dbReference type="Gene3D" id="3.40.50.2000">
    <property type="entry name" value="Glycogen Phosphorylase B"/>
    <property type="match status" value="2"/>
</dbReference>
<name>I2BH51_LINUS</name>
<dbReference type="PANTHER" id="PTHR48047:SF45">
    <property type="entry name" value="SCOPOLETIN GLUCOSYLTRANSFERASE-LIKE"/>
    <property type="match status" value="1"/>
</dbReference>
<dbReference type="SUPFAM" id="SSF53756">
    <property type="entry name" value="UDP-Glycosyltransferase/glycogen phosphorylase"/>
    <property type="match status" value="1"/>
</dbReference>
<dbReference type="FunFam" id="3.40.50.2000:FF:000047">
    <property type="entry name" value="Glycosyltransferase"/>
    <property type="match status" value="1"/>
</dbReference>
<evidence type="ECO:0000256" key="1">
    <source>
        <dbReference type="ARBA" id="ARBA00009995"/>
    </source>
</evidence>
<keyword evidence="3 4" id="KW-0808">Transferase</keyword>
<reference evidence="4" key="1">
    <citation type="journal article" date="2012" name="BMC Genomics">
        <title>Phylogenomic analysis of UDP glycosyltransferase 1 multigene family in Linum usitatissimum identified genes with varied expression patterns.</title>
        <authorList>
            <person name="Barvkar V.T."/>
            <person name="Pardeshi V.C."/>
            <person name="Kale S.M."/>
            <person name="Kadoo N.Y."/>
            <person name="Gupta V.S."/>
        </authorList>
    </citation>
    <scope>NUCLEOTIDE SEQUENCE</scope>
</reference>
<evidence type="ECO:0000256" key="2">
    <source>
        <dbReference type="ARBA" id="ARBA00022676"/>
    </source>
</evidence>
<dbReference type="InterPro" id="IPR002213">
    <property type="entry name" value="UDP_glucos_trans"/>
</dbReference>
<dbReference type="PANTHER" id="PTHR48047">
    <property type="entry name" value="GLYCOSYLTRANSFERASE"/>
    <property type="match status" value="1"/>
</dbReference>
<dbReference type="FunFam" id="3.40.50.2000:FF:000071">
    <property type="entry name" value="Glycosyltransferase"/>
    <property type="match status" value="1"/>
</dbReference>
<dbReference type="EMBL" id="JN088320">
    <property type="protein sequence ID" value="AFJ52947.1"/>
    <property type="molecule type" value="Genomic_DNA"/>
</dbReference>
<proteinExistence type="inferred from homology"/>
<evidence type="ECO:0000313" key="4">
    <source>
        <dbReference type="EMBL" id="AFJ52947.1"/>
    </source>
</evidence>
<evidence type="ECO:0000256" key="3">
    <source>
        <dbReference type="ARBA" id="ARBA00022679"/>
    </source>
</evidence>
<comment type="similarity">
    <text evidence="1">Belongs to the UDP-glycosyltransferase family.</text>
</comment>
<sequence>MESKQLHVVFFPFMAQGHMIPLVDMARLFARQGAKSTIVTTPLNAPLFSDKIKRESNQGLQIQTHVIDFPFLEAGLPEGCENVKALKSPAMIFQFFLSMHVFKQPIEELLRLWRPDCIVADLVFHWATESAHSLGIPRLFFNGTGSFSMCLIDCFKRYDPCKGIESDSEPVVLPGLPHKIEFKKSQLPPFWKGEKVDDKIEELRHLIDKSEEESFGTVVNSFHELEPGYSEHYREVIGRKAWFIGPLSVCNKDTTLDKADRGDAAAIDGHQCLRWLDGRVPNSVIYICFGSISGLPDTQLLEIAAALEASGQSFIWVVKKGAKGNSTEEEKEEWLPEGFEERMEGKGLIIRGWAPQVLILDHQATGGFMTHCGWNSTLEGVAAGVSMVTWPLQAEQFLNEKLVTDVLRVGVGVGSQEWSRGEWKTVVAKEDIERAVSQVMVGEHAEEMRGRAKELKEKAVKANEEGGSSYTDLKSLLEELASVRDKKDVDLSSLKL</sequence>
<organism evidence="4">
    <name type="scientific">Linum usitatissimum</name>
    <name type="common">Flax</name>
    <name type="synonym">Linum humile</name>
    <dbReference type="NCBI Taxonomy" id="4006"/>
    <lineage>
        <taxon>Eukaryota</taxon>
        <taxon>Viridiplantae</taxon>
        <taxon>Streptophyta</taxon>
        <taxon>Embryophyta</taxon>
        <taxon>Tracheophyta</taxon>
        <taxon>Spermatophyta</taxon>
        <taxon>Magnoliopsida</taxon>
        <taxon>eudicotyledons</taxon>
        <taxon>Gunneridae</taxon>
        <taxon>Pentapetalae</taxon>
        <taxon>rosids</taxon>
        <taxon>fabids</taxon>
        <taxon>Malpighiales</taxon>
        <taxon>Linaceae</taxon>
        <taxon>Linum</taxon>
    </lineage>
</organism>